<sequence length="157" mass="18050">MISQILFEKKCFPSLLRLFDHTDIFVNRLAIASIKNIFYGESIESDLSLVHPYFDSLDQEDGIKKIFSLFKRTQDEETKLRSATTLGIAFRAREMTDPEMKIEIISHLKANIDHEDEETRNDVKLAINCLSQNSGGIVTFKSLLLHLHGGFWERCVT</sequence>
<dbReference type="SUPFAM" id="SSF48371">
    <property type="entry name" value="ARM repeat"/>
    <property type="match status" value="1"/>
</dbReference>
<proteinExistence type="predicted"/>
<dbReference type="AlphaFoldDB" id="A0A5J4UD25"/>
<evidence type="ECO:0000313" key="2">
    <source>
        <dbReference type="Proteomes" id="UP000324800"/>
    </source>
</evidence>
<name>A0A5J4UD25_9EUKA</name>
<dbReference type="Gene3D" id="1.25.10.10">
    <property type="entry name" value="Leucine-rich Repeat Variant"/>
    <property type="match status" value="1"/>
</dbReference>
<dbReference type="Proteomes" id="UP000324800">
    <property type="component" value="Unassembled WGS sequence"/>
</dbReference>
<dbReference type="InterPro" id="IPR016024">
    <property type="entry name" value="ARM-type_fold"/>
</dbReference>
<organism evidence="1 2">
    <name type="scientific">Streblomastix strix</name>
    <dbReference type="NCBI Taxonomy" id="222440"/>
    <lineage>
        <taxon>Eukaryota</taxon>
        <taxon>Metamonada</taxon>
        <taxon>Preaxostyla</taxon>
        <taxon>Oxymonadida</taxon>
        <taxon>Streblomastigidae</taxon>
        <taxon>Streblomastix</taxon>
    </lineage>
</organism>
<gene>
    <name evidence="1" type="ORF">EZS28_035788</name>
</gene>
<protein>
    <recommendedName>
        <fullName evidence="3">Condensin complex subunit 1 C-terminal domain-containing protein</fullName>
    </recommendedName>
</protein>
<accession>A0A5J4UD25</accession>
<evidence type="ECO:0000313" key="1">
    <source>
        <dbReference type="EMBL" id="KAA6368686.1"/>
    </source>
</evidence>
<evidence type="ECO:0008006" key="3">
    <source>
        <dbReference type="Google" id="ProtNLM"/>
    </source>
</evidence>
<dbReference type="InterPro" id="IPR011989">
    <property type="entry name" value="ARM-like"/>
</dbReference>
<reference evidence="1 2" key="1">
    <citation type="submission" date="2019-03" db="EMBL/GenBank/DDBJ databases">
        <title>Single cell metagenomics reveals metabolic interactions within the superorganism composed of flagellate Streblomastix strix and complex community of Bacteroidetes bacteria on its surface.</title>
        <authorList>
            <person name="Treitli S.C."/>
            <person name="Kolisko M."/>
            <person name="Husnik F."/>
            <person name="Keeling P."/>
            <person name="Hampl V."/>
        </authorList>
    </citation>
    <scope>NUCLEOTIDE SEQUENCE [LARGE SCALE GENOMIC DNA]</scope>
    <source>
        <strain evidence="1">ST1C</strain>
    </source>
</reference>
<comment type="caution">
    <text evidence="1">The sequence shown here is derived from an EMBL/GenBank/DDBJ whole genome shotgun (WGS) entry which is preliminary data.</text>
</comment>
<dbReference type="EMBL" id="SNRW01017105">
    <property type="protein sequence ID" value="KAA6368686.1"/>
    <property type="molecule type" value="Genomic_DNA"/>
</dbReference>